<dbReference type="GO" id="GO:0016627">
    <property type="term" value="F:oxidoreductase activity, acting on the CH-CH group of donors"/>
    <property type="evidence" value="ECO:0007669"/>
    <property type="project" value="UniProtKB-ARBA"/>
</dbReference>
<organism evidence="7 8">
    <name type="scientific">Denitrovibrio acetiphilus (strain DSM 12809 / NBRC 114555 / N2460)</name>
    <dbReference type="NCBI Taxonomy" id="522772"/>
    <lineage>
        <taxon>Bacteria</taxon>
        <taxon>Pseudomonadati</taxon>
        <taxon>Deferribacterota</taxon>
        <taxon>Deferribacteres</taxon>
        <taxon>Deferribacterales</taxon>
        <taxon>Geovibrionaceae</taxon>
        <taxon>Denitrovibrio</taxon>
    </lineage>
</organism>
<dbReference type="InterPro" id="IPR027477">
    <property type="entry name" value="Succ_DH/fumarate_Rdtase_cat_sf"/>
</dbReference>
<name>D4H2D9_DENA2</name>
<keyword evidence="2 5" id="KW-0285">Flavoprotein</keyword>
<comment type="similarity">
    <text evidence="5">Belongs to the FAD-dependent oxidoreductase 2 family. FRD/SDH subfamily.</text>
</comment>
<evidence type="ECO:0000313" key="7">
    <source>
        <dbReference type="EMBL" id="ADD68930.1"/>
    </source>
</evidence>
<dbReference type="InterPro" id="IPR036188">
    <property type="entry name" value="FAD/NAD-bd_sf"/>
</dbReference>
<reference evidence="7 8" key="1">
    <citation type="journal article" date="2010" name="Stand. Genomic Sci.">
        <title>Complete genome sequence of Denitrovibrio acetiphilus type strain (N2460).</title>
        <authorList>
            <person name="Kiss H."/>
            <person name="Lang E."/>
            <person name="Lapidus A."/>
            <person name="Copeland A."/>
            <person name="Nolan M."/>
            <person name="Glavina Del Rio T."/>
            <person name="Chen F."/>
            <person name="Lucas S."/>
            <person name="Tice H."/>
            <person name="Cheng J.F."/>
            <person name="Han C."/>
            <person name="Goodwin L."/>
            <person name="Pitluck S."/>
            <person name="Liolios K."/>
            <person name="Pati A."/>
            <person name="Ivanova N."/>
            <person name="Mavromatis K."/>
            <person name="Chen A."/>
            <person name="Palaniappan K."/>
            <person name="Land M."/>
            <person name="Hauser L."/>
            <person name="Chang Y.J."/>
            <person name="Jeffries C.D."/>
            <person name="Detter J.C."/>
            <person name="Brettin T."/>
            <person name="Spring S."/>
            <person name="Rohde M."/>
            <person name="Goker M."/>
            <person name="Woyke T."/>
            <person name="Bristow J."/>
            <person name="Eisen J.A."/>
            <person name="Markowitz V."/>
            <person name="Hugenholtz P."/>
            <person name="Kyrpides N.C."/>
            <person name="Klenk H.P."/>
        </authorList>
    </citation>
    <scope>NUCLEOTIDE SEQUENCE [LARGE SCALE GENOMIC DNA]</scope>
    <source>
        <strain evidence="8">DSM 12809 / NBRC 114555 / N2460</strain>
    </source>
</reference>
<dbReference type="OrthoDB" id="9806724at2"/>
<evidence type="ECO:0000256" key="5">
    <source>
        <dbReference type="RuleBase" id="RU366062"/>
    </source>
</evidence>
<dbReference type="FunFam" id="3.90.700.10:FF:000007">
    <property type="entry name" value="NADH-dependent fumarate reductase"/>
    <property type="match status" value="1"/>
</dbReference>
<dbReference type="AlphaFoldDB" id="D4H2D9"/>
<dbReference type="Pfam" id="PF00890">
    <property type="entry name" value="FAD_binding_2"/>
    <property type="match status" value="1"/>
</dbReference>
<dbReference type="EMBL" id="CP001968">
    <property type="protein sequence ID" value="ADD68930.1"/>
    <property type="molecule type" value="Genomic_DNA"/>
</dbReference>
<dbReference type="KEGG" id="dap:Dacet_2168"/>
<dbReference type="Gene3D" id="3.90.700.10">
    <property type="entry name" value="Succinate dehydrogenase/fumarate reductase flavoprotein, catalytic domain"/>
    <property type="match status" value="1"/>
</dbReference>
<dbReference type="NCBIfam" id="TIGR01813">
    <property type="entry name" value="flavo_cyto_c"/>
    <property type="match status" value="1"/>
</dbReference>
<comment type="cofactor">
    <cofactor evidence="1">
        <name>FAD</name>
        <dbReference type="ChEBI" id="CHEBI:57692"/>
    </cofactor>
</comment>
<dbReference type="InParanoid" id="D4H2D9"/>
<dbReference type="SUPFAM" id="SSF56425">
    <property type="entry name" value="Succinate dehydrogenase/fumarate reductase flavoprotein, catalytic domain"/>
    <property type="match status" value="1"/>
</dbReference>
<keyword evidence="3 5" id="KW-0274">FAD</keyword>
<dbReference type="GO" id="GO:0010181">
    <property type="term" value="F:FMN binding"/>
    <property type="evidence" value="ECO:0007669"/>
    <property type="project" value="InterPro"/>
</dbReference>
<dbReference type="PANTHER" id="PTHR43400:SF7">
    <property type="entry name" value="FAD-DEPENDENT OXIDOREDUCTASE 2 FAD BINDING DOMAIN-CONTAINING PROTEIN"/>
    <property type="match status" value="1"/>
</dbReference>
<dbReference type="InterPro" id="IPR003953">
    <property type="entry name" value="FAD-dep_OxRdtase_2_FAD-bd"/>
</dbReference>
<evidence type="ECO:0000256" key="2">
    <source>
        <dbReference type="ARBA" id="ARBA00022630"/>
    </source>
</evidence>
<evidence type="ECO:0000259" key="6">
    <source>
        <dbReference type="Pfam" id="PF00890"/>
    </source>
</evidence>
<keyword evidence="4 5" id="KW-0560">Oxidoreductase</keyword>
<dbReference type="Proteomes" id="UP000002012">
    <property type="component" value="Chromosome"/>
</dbReference>
<dbReference type="HOGENOM" id="CLU_011398_4_5_0"/>
<evidence type="ECO:0000256" key="3">
    <source>
        <dbReference type="ARBA" id="ARBA00022827"/>
    </source>
</evidence>
<dbReference type="STRING" id="522772.Dacet_2168"/>
<dbReference type="PaxDb" id="522772-Dacet_2168"/>
<dbReference type="PANTHER" id="PTHR43400">
    <property type="entry name" value="FUMARATE REDUCTASE"/>
    <property type="match status" value="1"/>
</dbReference>
<evidence type="ECO:0000256" key="4">
    <source>
        <dbReference type="ARBA" id="ARBA00023002"/>
    </source>
</evidence>
<evidence type="ECO:0000256" key="1">
    <source>
        <dbReference type="ARBA" id="ARBA00001974"/>
    </source>
</evidence>
<dbReference type="PROSITE" id="PS51318">
    <property type="entry name" value="TAT"/>
    <property type="match status" value="1"/>
</dbReference>
<protein>
    <submittedName>
        <fullName evidence="7">Flavocytochrome c</fullName>
    </submittedName>
</protein>
<gene>
    <name evidence="7" type="ordered locus">Dacet_2168</name>
</gene>
<dbReference type="InterPro" id="IPR050315">
    <property type="entry name" value="FAD-oxidoreductase_2"/>
</dbReference>
<proteinExistence type="inferred from homology"/>
<dbReference type="RefSeq" id="WP_013011433.1">
    <property type="nucleotide sequence ID" value="NC_013943.1"/>
</dbReference>
<accession>D4H2D9</accession>
<evidence type="ECO:0000313" key="8">
    <source>
        <dbReference type="Proteomes" id="UP000002012"/>
    </source>
</evidence>
<dbReference type="InterPro" id="IPR006311">
    <property type="entry name" value="TAT_signal"/>
</dbReference>
<dbReference type="SUPFAM" id="SSF51905">
    <property type="entry name" value="FAD/NAD(P)-binding domain"/>
    <property type="match status" value="1"/>
</dbReference>
<feature type="domain" description="FAD-dependent oxidoreductase 2 FAD-binding" evidence="6">
    <location>
        <begin position="52"/>
        <end position="481"/>
    </location>
</feature>
<dbReference type="eggNOG" id="COG1053">
    <property type="taxonomic scope" value="Bacteria"/>
</dbReference>
<keyword evidence="8" id="KW-1185">Reference proteome</keyword>
<dbReference type="Gene3D" id="3.50.50.60">
    <property type="entry name" value="FAD/NAD(P)-binding domain"/>
    <property type="match status" value="1"/>
</dbReference>
<dbReference type="InterPro" id="IPR010960">
    <property type="entry name" value="Flavocytochrome_c"/>
</dbReference>
<sequence precursor="true">MSNKSEKGITRKQFLKGMAAGVAGLTAASIAPKANAGLFGGSKKEKWDEELDTIIIGSGFAGLTAAIFSKENGGNPVVLEKRSLIGGNSVLSTAWLNAAETSIQREKFGITNDTHELHYQDTLKGGDYKNDPVLVRELTDKVTESVEWLKGLGAPFSKITMLGGASRKRAHAPSDEYGGGLVKLLYSRAKALDVEFRKKTKVIDFVVSQDEKTGMRTLDGVVVEDGEGTKRLKAKKAVIIAAGGFGANAELVKRYDPSLVGYETTNFKDASTGEVMISAMENGVDTSGINYIQIHPTFSNTPGKNNILITEGLRGEGFILVNTNGERFVQDLDRRDVVSAAILAQPGKYAYLIGSKETYHPKVEAYKKSGLVFEGETLKEVAEKAGLDPVVLAATLKEYNGYVKAGKDPVYARKNLERPLLTGPFYVIRVKPAIHHTMGGVRINTKGQVIDLDGNVIKGMYAAGECTGGIHGTNRLGGNAVGDCVTFGRIAAQNAAKEQA</sequence>